<evidence type="ECO:0008006" key="3">
    <source>
        <dbReference type="Google" id="ProtNLM"/>
    </source>
</evidence>
<dbReference type="InterPro" id="IPR029016">
    <property type="entry name" value="GAF-like_dom_sf"/>
</dbReference>
<dbReference type="OrthoDB" id="8810170at2"/>
<dbReference type="RefSeq" id="WP_017759962.1">
    <property type="nucleotide sequence ID" value="NZ_QQAV01000015.1"/>
</dbReference>
<comment type="caution">
    <text evidence="1">The sequence shown here is derived from an EMBL/GenBank/DDBJ whole genome shotgun (WGS) entry which is preliminary data.</text>
</comment>
<dbReference type="STRING" id="433924.NS331_04365"/>
<protein>
    <recommendedName>
        <fullName evidence="3">GAF domain-containing protein</fullName>
    </recommendedName>
</protein>
<evidence type="ECO:0000313" key="2">
    <source>
        <dbReference type="Proteomes" id="UP000255265"/>
    </source>
</evidence>
<proteinExistence type="predicted"/>
<dbReference type="AlphaFoldDB" id="A0A370F4G6"/>
<dbReference type="Gene3D" id="3.30.450.40">
    <property type="match status" value="1"/>
</dbReference>
<evidence type="ECO:0000313" key="1">
    <source>
        <dbReference type="EMBL" id="RDI18174.1"/>
    </source>
</evidence>
<dbReference type="EMBL" id="QQAV01000015">
    <property type="protein sequence ID" value="RDI18174.1"/>
    <property type="molecule type" value="Genomic_DNA"/>
</dbReference>
<sequence length="158" mass="17486">MNEIQWFVRACQIEGLEAALRELNARVPHRFTGVYRFEGDLMRSLALVDKAGEARPEHLAAVPFKDSFCQYVLREGGFQSGDTGADRRLDGHVYQGVVLSYHGVPVLDDAGQLFGSLCHFDQDSKELSDGEFAMMQRVARVIPAFLRSRSAGIALPAA</sequence>
<dbReference type="SUPFAM" id="SSF55781">
    <property type="entry name" value="GAF domain-like"/>
    <property type="match status" value="1"/>
</dbReference>
<gene>
    <name evidence="1" type="ORF">DFR41_11591</name>
</gene>
<keyword evidence="2" id="KW-1185">Reference proteome</keyword>
<dbReference type="Proteomes" id="UP000255265">
    <property type="component" value="Unassembled WGS sequence"/>
</dbReference>
<name>A0A370F4G6_9BURK</name>
<accession>A0A370F4G6</accession>
<organism evidence="1 2">
    <name type="scientific">Pseudacidovorax intermedius</name>
    <dbReference type="NCBI Taxonomy" id="433924"/>
    <lineage>
        <taxon>Bacteria</taxon>
        <taxon>Pseudomonadati</taxon>
        <taxon>Pseudomonadota</taxon>
        <taxon>Betaproteobacteria</taxon>
        <taxon>Burkholderiales</taxon>
        <taxon>Comamonadaceae</taxon>
        <taxon>Pseudacidovorax</taxon>
    </lineage>
</organism>
<reference evidence="1 2" key="1">
    <citation type="submission" date="2018-07" db="EMBL/GenBank/DDBJ databases">
        <title>Genomic Encyclopedia of Type Strains, Phase IV (KMG-IV): sequencing the most valuable type-strain genomes for metagenomic binning, comparative biology and taxonomic classification.</title>
        <authorList>
            <person name="Goeker M."/>
        </authorList>
    </citation>
    <scope>NUCLEOTIDE SEQUENCE [LARGE SCALE GENOMIC DNA]</scope>
    <source>
        <strain evidence="1 2">DSM 21352</strain>
    </source>
</reference>